<evidence type="ECO:0000256" key="2">
    <source>
        <dbReference type="ARBA" id="ARBA00009511"/>
    </source>
</evidence>
<protein>
    <submittedName>
        <fullName evidence="7">Uncharacterized protein</fullName>
    </submittedName>
</protein>
<dbReference type="GO" id="GO:0007015">
    <property type="term" value="P:actin filament organization"/>
    <property type="evidence" value="ECO:0007669"/>
    <property type="project" value="InterPro"/>
</dbReference>
<dbReference type="GO" id="GO:0005856">
    <property type="term" value="C:cytoskeleton"/>
    <property type="evidence" value="ECO:0007669"/>
    <property type="project" value="UniProtKB-SubCell"/>
</dbReference>
<dbReference type="PANTHER" id="PTHR12021:SF3">
    <property type="entry name" value="THYMOSIN BETA-4-LIKE"/>
    <property type="match status" value="1"/>
</dbReference>
<dbReference type="Pfam" id="PF01290">
    <property type="entry name" value="Thymosin"/>
    <property type="match status" value="1"/>
</dbReference>
<dbReference type="InterPro" id="IPR001152">
    <property type="entry name" value="Beta-thymosin"/>
</dbReference>
<proteinExistence type="inferred from homology"/>
<name>A0A177B053_9BILA</name>
<dbReference type="Gene3D" id="1.20.5.520">
    <property type="entry name" value="Single helix bin"/>
    <property type="match status" value="1"/>
</dbReference>
<evidence type="ECO:0000256" key="6">
    <source>
        <dbReference type="ARBA" id="ARBA00025497"/>
    </source>
</evidence>
<keyword evidence="8" id="KW-1185">Reference proteome</keyword>
<evidence type="ECO:0000313" key="8">
    <source>
        <dbReference type="Proteomes" id="UP000078046"/>
    </source>
</evidence>
<evidence type="ECO:0000313" key="7">
    <source>
        <dbReference type="EMBL" id="OAF67659.1"/>
    </source>
</evidence>
<dbReference type="EMBL" id="LWCA01000605">
    <property type="protein sequence ID" value="OAF67659.1"/>
    <property type="molecule type" value="Genomic_DNA"/>
</dbReference>
<keyword evidence="4" id="KW-0009">Actin-binding</keyword>
<comment type="function">
    <text evidence="6">Plays an important role in the organization of the cytoskeleton. Binds to and sequesters actin monomers (G actin) and therefore inhibits actin polymerization.</text>
</comment>
<keyword evidence="3" id="KW-0963">Cytoplasm</keyword>
<organism evidence="7 8">
    <name type="scientific">Intoshia linei</name>
    <dbReference type="NCBI Taxonomy" id="1819745"/>
    <lineage>
        <taxon>Eukaryota</taxon>
        <taxon>Metazoa</taxon>
        <taxon>Spiralia</taxon>
        <taxon>Lophotrochozoa</taxon>
        <taxon>Mesozoa</taxon>
        <taxon>Orthonectida</taxon>
        <taxon>Rhopaluridae</taxon>
        <taxon>Intoshia</taxon>
    </lineage>
</organism>
<keyword evidence="5" id="KW-0206">Cytoskeleton</keyword>
<sequence>MSETPKSPIIKEVNTFDSKKLHHVNVAEPQPKLQMTHEVAMKDIGKFDKHKLGKCETVVKNFLPSKDDIKQEKS</sequence>
<evidence type="ECO:0000256" key="4">
    <source>
        <dbReference type="ARBA" id="ARBA00023203"/>
    </source>
</evidence>
<gene>
    <name evidence="7" type="ORF">A3Q56_04621</name>
</gene>
<dbReference type="GO" id="GO:0003785">
    <property type="term" value="F:actin monomer binding"/>
    <property type="evidence" value="ECO:0007669"/>
    <property type="project" value="InterPro"/>
</dbReference>
<evidence type="ECO:0000256" key="5">
    <source>
        <dbReference type="ARBA" id="ARBA00023212"/>
    </source>
</evidence>
<reference evidence="7 8" key="1">
    <citation type="submission" date="2016-04" db="EMBL/GenBank/DDBJ databases">
        <title>The genome of Intoshia linei affirms orthonectids as highly simplified spiralians.</title>
        <authorList>
            <person name="Mikhailov K.V."/>
            <person name="Slusarev G.S."/>
            <person name="Nikitin M.A."/>
            <person name="Logacheva M.D."/>
            <person name="Penin A."/>
            <person name="Aleoshin V."/>
            <person name="Panchin Y.V."/>
        </authorList>
    </citation>
    <scope>NUCLEOTIDE SEQUENCE [LARGE SCALE GENOMIC DNA]</scope>
    <source>
        <strain evidence="7">Intl2013</strain>
        <tissue evidence="7">Whole animal</tissue>
    </source>
</reference>
<comment type="similarity">
    <text evidence="2">Belongs to the thymosin beta family.</text>
</comment>
<dbReference type="PANTHER" id="PTHR12021">
    <property type="entry name" value="THYMOSIN BETA"/>
    <property type="match status" value="1"/>
</dbReference>
<comment type="caution">
    <text evidence="7">The sequence shown here is derived from an EMBL/GenBank/DDBJ whole genome shotgun (WGS) entry which is preliminary data.</text>
</comment>
<accession>A0A177B053</accession>
<dbReference type="AlphaFoldDB" id="A0A177B053"/>
<dbReference type="Proteomes" id="UP000078046">
    <property type="component" value="Unassembled WGS sequence"/>
</dbReference>
<dbReference type="OrthoDB" id="2151618at2759"/>
<dbReference type="SMART" id="SM00152">
    <property type="entry name" value="THY"/>
    <property type="match status" value="1"/>
</dbReference>
<dbReference type="GO" id="GO:0005737">
    <property type="term" value="C:cytoplasm"/>
    <property type="evidence" value="ECO:0007669"/>
    <property type="project" value="TreeGrafter"/>
</dbReference>
<dbReference type="GO" id="GO:0030334">
    <property type="term" value="P:regulation of cell migration"/>
    <property type="evidence" value="ECO:0007669"/>
    <property type="project" value="TreeGrafter"/>
</dbReference>
<comment type="subcellular location">
    <subcellularLocation>
        <location evidence="1">Cytoplasm</location>
        <location evidence="1">Cytoskeleton</location>
    </subcellularLocation>
</comment>
<evidence type="ECO:0000256" key="3">
    <source>
        <dbReference type="ARBA" id="ARBA00022490"/>
    </source>
</evidence>
<evidence type="ECO:0000256" key="1">
    <source>
        <dbReference type="ARBA" id="ARBA00004245"/>
    </source>
</evidence>
<dbReference type="InterPro" id="IPR038386">
    <property type="entry name" value="Beta-thymosin_sf"/>
</dbReference>